<proteinExistence type="predicted"/>
<evidence type="ECO:0000259" key="1">
    <source>
        <dbReference type="SMART" id="SM00961"/>
    </source>
</evidence>
<evidence type="ECO:0000313" key="3">
    <source>
        <dbReference type="Proteomes" id="UP001384579"/>
    </source>
</evidence>
<dbReference type="InterPro" id="IPR052265">
    <property type="entry name" value="Gamma-CA"/>
</dbReference>
<dbReference type="InterPro" id="IPR036385">
    <property type="entry name" value="RuBisCO_ssu_sf"/>
</dbReference>
<dbReference type="SMART" id="SM00961">
    <property type="entry name" value="RuBisCO_small"/>
    <property type="match status" value="1"/>
</dbReference>
<keyword evidence="3" id="KW-1185">Reference proteome</keyword>
<gene>
    <name evidence="2" type="ORF">WMG39_27230</name>
</gene>
<dbReference type="Proteomes" id="UP001384579">
    <property type="component" value="Unassembled WGS sequence"/>
</dbReference>
<dbReference type="Pfam" id="PF00101">
    <property type="entry name" value="RuBisCO_small"/>
    <property type="match status" value="1"/>
</dbReference>
<dbReference type="PANTHER" id="PTHR43360:SF1">
    <property type="entry name" value="CARBOXYSOME ASSEMBLY PROTEIN CCMM"/>
    <property type="match status" value="1"/>
</dbReference>
<dbReference type="EMBL" id="JBBLXS010000644">
    <property type="protein sequence ID" value="MEK0188509.1"/>
    <property type="molecule type" value="Genomic_DNA"/>
</dbReference>
<dbReference type="InterPro" id="IPR000894">
    <property type="entry name" value="RuBisCO_ssu_dom"/>
</dbReference>
<comment type="caution">
    <text evidence="2">The sequence shown here is derived from an EMBL/GenBank/DDBJ whole genome shotgun (WGS) entry which is preliminary data.</text>
</comment>
<sequence>GMEYADNRRFKTGSWQSCATIQTAQEKEVIASVETCLAEHGGEYVRLIGIDAKAKRRVVETIIQRPNS</sequence>
<feature type="domain" description="Ribulose bisphosphate carboxylase small subunit" evidence="1">
    <location>
        <begin position="1"/>
        <end position="66"/>
    </location>
</feature>
<accession>A0ABU8YVP6</accession>
<dbReference type="Gene3D" id="3.30.190.10">
    <property type="entry name" value="Ribulose bisphosphate carboxylase, small subunit"/>
    <property type="match status" value="1"/>
</dbReference>
<dbReference type="SUPFAM" id="SSF55239">
    <property type="entry name" value="RuBisCO, small subunit"/>
    <property type="match status" value="1"/>
</dbReference>
<evidence type="ECO:0000313" key="2">
    <source>
        <dbReference type="EMBL" id="MEK0188509.1"/>
    </source>
</evidence>
<dbReference type="PANTHER" id="PTHR43360">
    <property type="entry name" value="CARBON DIOXIDE CONCENTRATING MECHANISM PROTEIN CCMM"/>
    <property type="match status" value="1"/>
</dbReference>
<reference evidence="2 3" key="1">
    <citation type="journal article" date="2020" name="Harmful Algae">
        <title>Molecular and morphological characterization of a novel dihydroanatoxin-a producing Microcoleus species (cyanobacteria) from the Russian River, California, USA.</title>
        <authorList>
            <person name="Conklin K.Y."/>
            <person name="Stancheva R."/>
            <person name="Otten T.G."/>
            <person name="Fadness R."/>
            <person name="Boyer G.L."/>
            <person name="Read B."/>
            <person name="Zhang X."/>
            <person name="Sheath R.G."/>
        </authorList>
    </citation>
    <scope>NUCLEOTIDE SEQUENCE [LARGE SCALE GENOMIC DNA]</scope>
    <source>
        <strain evidence="2 3">PTRS2</strain>
    </source>
</reference>
<dbReference type="RefSeq" id="WP_340542124.1">
    <property type="nucleotide sequence ID" value="NZ_JBBLXS010000644.1"/>
</dbReference>
<dbReference type="CDD" id="cd00307">
    <property type="entry name" value="RuBisCO_small_like"/>
    <property type="match status" value="1"/>
</dbReference>
<feature type="non-terminal residue" evidence="2">
    <location>
        <position position="1"/>
    </location>
</feature>
<protein>
    <submittedName>
        <fullName evidence="2">Ribulose bisphosphate carboxylase small subunit</fullName>
    </submittedName>
</protein>
<name>A0ABU8YVP6_9CYAN</name>
<organism evidence="2 3">
    <name type="scientific">Microcoleus anatoxicus PTRS2</name>
    <dbReference type="NCBI Taxonomy" id="2705321"/>
    <lineage>
        <taxon>Bacteria</taxon>
        <taxon>Bacillati</taxon>
        <taxon>Cyanobacteriota</taxon>
        <taxon>Cyanophyceae</taxon>
        <taxon>Oscillatoriophycideae</taxon>
        <taxon>Oscillatoriales</taxon>
        <taxon>Microcoleaceae</taxon>
        <taxon>Microcoleus</taxon>
        <taxon>Microcoleus anatoxicus</taxon>
    </lineage>
</organism>